<feature type="repeat" description="ANK" evidence="10">
    <location>
        <begin position="719"/>
        <end position="751"/>
    </location>
</feature>
<dbReference type="InterPro" id="IPR002110">
    <property type="entry name" value="Ankyrin_rpt"/>
</dbReference>
<feature type="repeat" description="ANK" evidence="10">
    <location>
        <begin position="1220"/>
        <end position="1252"/>
    </location>
</feature>
<keyword evidence="7" id="KW-0406">Ion transport</keyword>
<reference evidence="14 15" key="1">
    <citation type="journal article" date="2016" name="Genome Biol. Evol.">
        <title>Gene Family Evolution Reflects Adaptation to Soil Environmental Stressors in the Genome of the Collembolan Orchesella cincta.</title>
        <authorList>
            <person name="Faddeeva-Vakhrusheva A."/>
            <person name="Derks M.F."/>
            <person name="Anvar S.Y."/>
            <person name="Agamennone V."/>
            <person name="Suring W."/>
            <person name="Smit S."/>
            <person name="van Straalen N.M."/>
            <person name="Roelofs D."/>
        </authorList>
    </citation>
    <scope>NUCLEOTIDE SEQUENCE [LARGE SCALE GENOMIC DNA]</scope>
    <source>
        <tissue evidence="14">Mixed pool</tissue>
    </source>
</reference>
<evidence type="ECO:0000256" key="10">
    <source>
        <dbReference type="PROSITE-ProRule" id="PRU00023"/>
    </source>
</evidence>
<keyword evidence="4" id="KW-0677">Repeat</keyword>
<dbReference type="GO" id="GO:0034703">
    <property type="term" value="C:cation channel complex"/>
    <property type="evidence" value="ECO:0007669"/>
    <property type="project" value="UniProtKB-ARBA"/>
</dbReference>
<feature type="repeat" description="ANK" evidence="10">
    <location>
        <begin position="1186"/>
        <end position="1219"/>
    </location>
</feature>
<feature type="repeat" description="ANK" evidence="10">
    <location>
        <begin position="1541"/>
        <end position="1573"/>
    </location>
</feature>
<evidence type="ECO:0000256" key="2">
    <source>
        <dbReference type="ARBA" id="ARBA00022448"/>
    </source>
</evidence>
<feature type="repeat" description="ANK" evidence="10">
    <location>
        <begin position="578"/>
        <end position="610"/>
    </location>
</feature>
<dbReference type="SMART" id="SM00248">
    <property type="entry name" value="ANK"/>
    <property type="match status" value="29"/>
</dbReference>
<dbReference type="Gene3D" id="1.25.40.20">
    <property type="entry name" value="Ankyrin repeat-containing domain"/>
    <property type="match status" value="6"/>
</dbReference>
<feature type="compositionally biased region" description="Low complexity" evidence="11">
    <location>
        <begin position="381"/>
        <end position="404"/>
    </location>
</feature>
<dbReference type="SUPFAM" id="SSF48403">
    <property type="entry name" value="Ankyrin repeat"/>
    <property type="match status" value="4"/>
</dbReference>
<evidence type="ECO:0000256" key="4">
    <source>
        <dbReference type="ARBA" id="ARBA00022737"/>
    </source>
</evidence>
<dbReference type="EMBL" id="LJIJ01002544">
    <property type="protein sequence ID" value="ODM89562.1"/>
    <property type="molecule type" value="Genomic_DNA"/>
</dbReference>
<feature type="region of interest" description="Disordered" evidence="11">
    <location>
        <begin position="1"/>
        <end position="539"/>
    </location>
</feature>
<dbReference type="InterPro" id="IPR002153">
    <property type="entry name" value="TRPC_channel"/>
</dbReference>
<feature type="transmembrane region" description="Helical" evidence="12">
    <location>
        <begin position="1909"/>
        <end position="1931"/>
    </location>
</feature>
<feature type="transmembrane region" description="Helical" evidence="12">
    <location>
        <begin position="1832"/>
        <end position="1855"/>
    </location>
</feature>
<feature type="compositionally biased region" description="Basic and acidic residues" evidence="11">
    <location>
        <begin position="498"/>
        <end position="509"/>
    </location>
</feature>
<evidence type="ECO:0000259" key="13">
    <source>
        <dbReference type="Pfam" id="PF00520"/>
    </source>
</evidence>
<keyword evidence="5 12" id="KW-1133">Transmembrane helix</keyword>
<feature type="region of interest" description="Disordered" evidence="11">
    <location>
        <begin position="2079"/>
        <end position="2100"/>
    </location>
</feature>
<feature type="compositionally biased region" description="Low complexity" evidence="11">
    <location>
        <begin position="2194"/>
        <end position="2211"/>
    </location>
</feature>
<feature type="compositionally biased region" description="Acidic residues" evidence="11">
    <location>
        <begin position="515"/>
        <end position="525"/>
    </location>
</feature>
<keyword evidence="15" id="KW-1185">Reference proteome</keyword>
<feature type="compositionally biased region" description="Acidic residues" evidence="11">
    <location>
        <begin position="2084"/>
        <end position="2093"/>
    </location>
</feature>
<feature type="repeat" description="ANK" evidence="10">
    <location>
        <begin position="819"/>
        <end position="851"/>
    </location>
</feature>
<feature type="repeat" description="ANK" evidence="10">
    <location>
        <begin position="1153"/>
        <end position="1185"/>
    </location>
</feature>
<sequence length="2219" mass="243955">MAEEESKEPVKPSTAPALEPPKSRIPVPASIYTGTTRSGYLADLSGQVYADEEEELSPFTTRPPPRRGRPLTSRQFSDQSHDQYGPPGILHETIGPSPRRGGGGRRRGLRRRTSSEFGDSSIELLGPSGTMDIDETDSTDELLTESLRESGETATGSSDEFGESVVGGGERGSSTFQRYSEKKGGKQQRVITKSKTVGEGATHPNDELEEDDRKHRDSSDPSPAGGERKKRDRRERSDPRRDRDDRREPGDSRRRERDSSDPKSGGWERVEAVGERKKRERRERSDPKEARRDRDRERDQSDSKSRSRGRDTSEPKSGGWERVEAGGERKRDKREQSNPKDTSDTRRDERKKGRQLSQQGKEKQKKLSQKWQREPGRPLDTSRTPSRTPSKSPGKTPGKAKSPAPGGGKLPSFSPSPKRYPPKEGAIEKVELWKKDVEQKGGKLGADGKMIPTPQGALKPGQSPKKDWDRVSAPNVAKGPTTKDPKSPQRGNKTGPDGIDRKHKDKEGGGKGVEWDPETEKFEEDEWKKSSKPPAVRLDTEGMDPAQLEEKMKEDAIRDTAAGMRLLQLSSQGIDEGTGWTPLMYAIKDNRVQIADRLLEMGCDVNAKAKDGLCPIHLAAIHGRDDTIRFLIFKKADLSVVTEGKKQNILHIACSRSGGNNASILRALLAAMPKESRLQKDADGNIPLFVALKNGLRGACQELLAGQAEAQLSMNSGPLDDSPLHLAVKKKDLEIARIFVDAGANVDAVNNLGQTCLHIAAEIGDENFCKFFYLVKANPHLADKEDRTPIHLAAMNGHTNLIDLFADKFKVSVFERTRDGSTLMHIASLHGHPETAMALFRKGVPLQMPNKGGARSIHIAARHGHAAMIAKLLEKGEKVDSVTNDNFTALHIAVEAVRPNVVETLLGYGAEVHIKGGKDQETPLHIGARVLGGEKCALMLLKSGANPNITMENGETPLHVAARHGRLKIIRLMLEDGANPQQRGKDGDTPLHFACRYGHIRVVQELLDYVKKVKSQNECQLYINCVTTKGESALHHAAKLSAKKIHLSESELDLKRETIGRDIVKLLLDGGASVSRQTKETNETVFHYASKEGNNDILVEMLSRLSTVECQRALNKQSTKGWSPLLIASRRGHTAAVETLLEYHARVDVFDTEGRSGLHLAAENGYQEICGILLEHKAFINAKSRVGLTALHYAAMKGFSKLCLFLIHEHGAAVDALTLKKQTPLHLAAENGQLEVCRLLMGLRASSDATDDKGQKPIHLAAQNNHANVIKLFLKSSSALVSSYTKDGSTCAHLAAMQGSIAVLEELMKFDKQGVINARNLSTDATALQLAAEGGHAELVKALLKAGASASDENRAGYTAAHLAAKNGHTNVLEALRNAQEDSINLISRKLGMSALHIAAYYGQTETVRELLQFIPATSGTDPPLTVATAFIRELGTESKMTPLHMAAYSGEENVVRLLLNFEGVQADAPTQNFGFNPLHLACRGGHTTVVGLLLSRSSELLESKDESGKSSLHIAAVNGHKHMVEVLLGQGGEIDAIDKELWTPLICAAKAGHLDVVKLLVESGASPLAKTSKGQSAIWFAAAENHNDVLSYLMKKEHDTYGLLEDKDFVFNLTVCGKNIDNEPIDEFVLLSPAPVDVAAKMSSFPSLRFHQRKRASQRLNRCSKHCEAMAAELLALAAGAESAGKVLGAVDRKGMEFLDVLIDNEQKEVIAHTVVQRHLQEIWVGQLEWADWKLLLLFFSFVFVPPVWITFSLPFGPRHHNIPIVKFMSYLTSHIHLMILLCLTCVTPIHPVFPIRSNLMPYWFETMLFIWLGGLLVAELHNPSDKSGLGWIKVAVLVSCYCGLILHCVAFALDKASYGTVLYIRDQLLGLGILLACVQILDFLSFHYLFGPWAIIIGNLMKDLARFLAVLAIFMVGFSLVMAALNHPIHPRRKQLPEDKIPKTLTSGLPSGVLVTPIDAFELLFFALFGLNSANEMKVEVLGQPEWTIVLFKIFFGVYLLVTVIVLINLLIAMMSDTYQRIEAQSDIEWKFGLAKLIRSMHRTTATPSPLNLLIDWGNWMYKKYKKWREPSKALKWGAGEGEGEGEEDGEKSDGPKVVKISPRERWQNIFQKMQVTNRAASDMGVSNTQLGALIGVGGSLHGSGFGGSTLSAGGSQRHRIEMVTDWHLIAKKYRILVGKEEPVEEHDGSNDHGSGNHHGSSSHMGSSMMVHSKQQM</sequence>
<feature type="compositionally biased region" description="Basic and acidic residues" evidence="11">
    <location>
        <begin position="421"/>
        <end position="441"/>
    </location>
</feature>
<proteinExistence type="predicted"/>
<evidence type="ECO:0000256" key="5">
    <source>
        <dbReference type="ARBA" id="ARBA00022989"/>
    </source>
</evidence>
<feature type="repeat" description="ANK" evidence="10">
    <location>
        <begin position="1391"/>
        <end position="1413"/>
    </location>
</feature>
<feature type="repeat" description="ANK" evidence="10">
    <location>
        <begin position="986"/>
        <end position="1018"/>
    </location>
</feature>
<dbReference type="OMA" id="NCHHEIA"/>
<feature type="transmembrane region" description="Helical" evidence="12">
    <location>
        <begin position="1992"/>
        <end position="2017"/>
    </location>
</feature>
<keyword evidence="6 10" id="KW-0040">ANK repeat</keyword>
<feature type="repeat" description="ANK" evidence="10">
    <location>
        <begin position="1439"/>
        <end position="1461"/>
    </location>
</feature>
<feature type="repeat" description="ANK" evidence="10">
    <location>
        <begin position="1120"/>
        <end position="1152"/>
    </location>
</feature>
<dbReference type="InterPro" id="IPR005821">
    <property type="entry name" value="Ion_trans_dom"/>
</dbReference>
<feature type="repeat" description="ANK" evidence="10">
    <location>
        <begin position="1508"/>
        <end position="1540"/>
    </location>
</feature>
<dbReference type="GO" id="GO:0005262">
    <property type="term" value="F:calcium channel activity"/>
    <property type="evidence" value="ECO:0007669"/>
    <property type="project" value="InterPro"/>
</dbReference>
<dbReference type="Pfam" id="PF00520">
    <property type="entry name" value="Ion_trans"/>
    <property type="match status" value="1"/>
</dbReference>
<feature type="repeat" description="ANK" evidence="10">
    <location>
        <begin position="885"/>
        <end position="917"/>
    </location>
</feature>
<evidence type="ECO:0000256" key="11">
    <source>
        <dbReference type="SAM" id="MobiDB-lite"/>
    </source>
</evidence>
<dbReference type="Pfam" id="PF00023">
    <property type="entry name" value="Ank"/>
    <property type="match status" value="1"/>
</dbReference>
<gene>
    <name evidence="14" type="ORF">Ocin01_17121</name>
</gene>
<accession>A0A1D2M9F6</accession>
<organism evidence="14 15">
    <name type="scientific">Orchesella cincta</name>
    <name type="common">Springtail</name>
    <name type="synonym">Podura cincta</name>
    <dbReference type="NCBI Taxonomy" id="48709"/>
    <lineage>
        <taxon>Eukaryota</taxon>
        <taxon>Metazoa</taxon>
        <taxon>Ecdysozoa</taxon>
        <taxon>Arthropoda</taxon>
        <taxon>Hexapoda</taxon>
        <taxon>Collembola</taxon>
        <taxon>Entomobryomorpha</taxon>
        <taxon>Entomobryoidea</taxon>
        <taxon>Orchesellidae</taxon>
        <taxon>Orchesellinae</taxon>
        <taxon>Orchesella</taxon>
    </lineage>
</organism>
<keyword evidence="8 12" id="KW-0472">Membrane</keyword>
<evidence type="ECO:0000256" key="3">
    <source>
        <dbReference type="ARBA" id="ARBA00022692"/>
    </source>
</evidence>
<dbReference type="PANTHER" id="PTHR24198:SF165">
    <property type="entry name" value="ANKYRIN REPEAT-CONTAINING PROTEIN-RELATED"/>
    <property type="match status" value="1"/>
</dbReference>
<evidence type="ECO:0000256" key="9">
    <source>
        <dbReference type="ARBA" id="ARBA00023303"/>
    </source>
</evidence>
<keyword evidence="2" id="KW-0813">Transport</keyword>
<dbReference type="OrthoDB" id="195446at2759"/>
<feature type="repeat" description="ANK" evidence="10">
    <location>
        <begin position="611"/>
        <end position="643"/>
    </location>
</feature>
<evidence type="ECO:0000256" key="6">
    <source>
        <dbReference type="ARBA" id="ARBA00023043"/>
    </source>
</evidence>
<feature type="transmembrane region" description="Helical" evidence="12">
    <location>
        <begin position="1803"/>
        <end position="1820"/>
    </location>
</feature>
<dbReference type="Pfam" id="PF12796">
    <property type="entry name" value="Ank_2"/>
    <property type="match status" value="9"/>
</dbReference>
<protein>
    <submittedName>
        <fullName evidence="14">Ankyrin-3</fullName>
    </submittedName>
</protein>
<evidence type="ECO:0000256" key="12">
    <source>
        <dbReference type="SAM" id="Phobius"/>
    </source>
</evidence>
<dbReference type="InterPro" id="IPR036770">
    <property type="entry name" value="Ankyrin_rpt-contain_sf"/>
</dbReference>
<dbReference type="Proteomes" id="UP000094527">
    <property type="component" value="Unassembled WGS sequence"/>
</dbReference>
<evidence type="ECO:0000256" key="1">
    <source>
        <dbReference type="ARBA" id="ARBA00004141"/>
    </source>
</evidence>
<feature type="repeat" description="ANK" evidence="10">
    <location>
        <begin position="1253"/>
        <end position="1278"/>
    </location>
</feature>
<feature type="repeat" description="ANK" evidence="10">
    <location>
        <begin position="953"/>
        <end position="985"/>
    </location>
</feature>
<evidence type="ECO:0000256" key="7">
    <source>
        <dbReference type="ARBA" id="ARBA00023065"/>
    </source>
</evidence>
<evidence type="ECO:0000256" key="8">
    <source>
        <dbReference type="ARBA" id="ARBA00023136"/>
    </source>
</evidence>
<dbReference type="PRINTS" id="PR01097">
    <property type="entry name" value="TRNSRECEPTRP"/>
</dbReference>
<feature type="transmembrane region" description="Helical" evidence="12">
    <location>
        <begin position="1951"/>
        <end position="1971"/>
    </location>
</feature>
<dbReference type="PROSITE" id="PS50088">
    <property type="entry name" value="ANK_REPEAT"/>
    <property type="match status" value="19"/>
</dbReference>
<feature type="compositionally biased region" description="Acidic residues" evidence="11">
    <location>
        <begin position="132"/>
        <end position="143"/>
    </location>
</feature>
<feature type="compositionally biased region" description="Basic residues" evidence="11">
    <location>
        <begin position="102"/>
        <end position="112"/>
    </location>
</feature>
<keyword evidence="9" id="KW-0407">Ion channel</keyword>
<feature type="transmembrane region" description="Helical" evidence="12">
    <location>
        <begin position="1769"/>
        <end position="1791"/>
    </location>
</feature>
<dbReference type="PANTHER" id="PTHR24198">
    <property type="entry name" value="ANKYRIN REPEAT AND PROTEIN KINASE DOMAIN-CONTAINING PROTEIN"/>
    <property type="match status" value="1"/>
</dbReference>
<feature type="transmembrane region" description="Helical" evidence="12">
    <location>
        <begin position="1875"/>
        <end position="1897"/>
    </location>
</feature>
<comment type="subcellular location">
    <subcellularLocation>
        <location evidence="1">Membrane</location>
        <topology evidence="1">Multi-pass membrane protein</topology>
    </subcellularLocation>
</comment>
<feature type="compositionally biased region" description="Basic and acidic residues" evidence="11">
    <location>
        <begin position="226"/>
        <end position="351"/>
    </location>
</feature>
<keyword evidence="3 12" id="KW-0812">Transmembrane</keyword>
<evidence type="ECO:0000313" key="14">
    <source>
        <dbReference type="EMBL" id="ODM89562.1"/>
    </source>
</evidence>
<feature type="repeat" description="ANK" evidence="10">
    <location>
        <begin position="1323"/>
        <end position="1355"/>
    </location>
</feature>
<feature type="domain" description="Ion transport" evidence="13">
    <location>
        <begin position="1833"/>
        <end position="2028"/>
    </location>
</feature>
<comment type="caution">
    <text evidence="14">The sequence shown here is derived from an EMBL/GenBank/DDBJ whole genome shotgun (WGS) entry which is preliminary data.</text>
</comment>
<dbReference type="PRINTS" id="PR01415">
    <property type="entry name" value="ANKYRIN"/>
</dbReference>
<evidence type="ECO:0000313" key="15">
    <source>
        <dbReference type="Proteomes" id="UP000094527"/>
    </source>
</evidence>
<dbReference type="STRING" id="48709.A0A1D2M9F6"/>
<name>A0A1D2M9F6_ORCCI</name>
<feature type="repeat" description="ANK" evidence="10">
    <location>
        <begin position="852"/>
        <end position="884"/>
    </location>
</feature>
<dbReference type="PROSITE" id="PS50297">
    <property type="entry name" value="ANK_REP_REGION"/>
    <property type="match status" value="17"/>
</dbReference>
<feature type="region of interest" description="Disordered" evidence="11">
    <location>
        <begin position="2185"/>
        <end position="2219"/>
    </location>
</feature>
<feature type="transmembrane region" description="Helical" evidence="12">
    <location>
        <begin position="1736"/>
        <end position="1757"/>
    </location>
</feature>
<feature type="repeat" description="ANK" evidence="10">
    <location>
        <begin position="1474"/>
        <end position="1506"/>
    </location>
</feature>